<feature type="region of interest" description="Disordered" evidence="2">
    <location>
        <begin position="517"/>
        <end position="551"/>
    </location>
</feature>
<dbReference type="Proteomes" id="UP000225706">
    <property type="component" value="Unassembled WGS sequence"/>
</dbReference>
<protein>
    <submittedName>
        <fullName evidence="3">Uncharacterized protein</fullName>
    </submittedName>
</protein>
<feature type="region of interest" description="Disordered" evidence="2">
    <location>
        <begin position="717"/>
        <end position="771"/>
    </location>
</feature>
<comment type="caution">
    <text evidence="3">The sequence shown here is derived from an EMBL/GenBank/DDBJ whole genome shotgun (WGS) entry which is preliminary data.</text>
</comment>
<feature type="coiled-coil region" evidence="1">
    <location>
        <begin position="250"/>
        <end position="372"/>
    </location>
</feature>
<feature type="compositionally biased region" description="Polar residues" evidence="2">
    <location>
        <begin position="738"/>
        <end position="763"/>
    </location>
</feature>
<name>A0A2B4RKE7_STYPI</name>
<feature type="coiled-coil region" evidence="1">
    <location>
        <begin position="408"/>
        <end position="463"/>
    </location>
</feature>
<accession>A0A2B4RKE7</accession>
<dbReference type="AlphaFoldDB" id="A0A2B4RKE7"/>
<evidence type="ECO:0000256" key="2">
    <source>
        <dbReference type="SAM" id="MobiDB-lite"/>
    </source>
</evidence>
<dbReference type="OrthoDB" id="6022176at2759"/>
<evidence type="ECO:0000313" key="4">
    <source>
        <dbReference type="Proteomes" id="UP000225706"/>
    </source>
</evidence>
<organism evidence="3 4">
    <name type="scientific">Stylophora pistillata</name>
    <name type="common">Smooth cauliflower coral</name>
    <dbReference type="NCBI Taxonomy" id="50429"/>
    <lineage>
        <taxon>Eukaryota</taxon>
        <taxon>Metazoa</taxon>
        <taxon>Cnidaria</taxon>
        <taxon>Anthozoa</taxon>
        <taxon>Hexacorallia</taxon>
        <taxon>Scleractinia</taxon>
        <taxon>Astrocoeniina</taxon>
        <taxon>Pocilloporidae</taxon>
        <taxon>Stylophora</taxon>
    </lineage>
</organism>
<evidence type="ECO:0000313" key="3">
    <source>
        <dbReference type="EMBL" id="PFX18874.1"/>
    </source>
</evidence>
<gene>
    <name evidence="3" type="ORF">AWC38_SpisGene16733</name>
</gene>
<feature type="compositionally biased region" description="Polar residues" evidence="2">
    <location>
        <begin position="203"/>
        <end position="221"/>
    </location>
</feature>
<keyword evidence="1" id="KW-0175">Coiled coil</keyword>
<evidence type="ECO:0000256" key="1">
    <source>
        <dbReference type="SAM" id="Coils"/>
    </source>
</evidence>
<sequence length="771" mass="87155">MLGKLRGLCALRGILQSLCTKPKHDQTNFFERSGETCAEDTLVLNAGADSQLPTRKAQSSEKLQCDEESVTLDDDRKKEVYGNTDNTMNTDLTTNLLQADKEPQRQIGLLEEVTRDKEPNKNCCERCSRLFRSQLVLYISKTKKLERALRAKDVLCSALAEKLDVMKEEKSSRSIVGTDMNNSKTNGGDCSQRKDECNGCSCSHEQSAEPTRNQTRNFQSEGTRDKPDHSIANGCVVCSSEGQAVLKTKFESMEKEMSQVTEKMNQVRSEKLQLEKRLKELQESRDKEENALRGEINQLQQEKRQLQETVVQYQSNEQKQKHEYEQLLYRAQEMQEMLERETQEKFASIAEQKSLRQQVENLSKNMKSLQVKSEEFVRFHCDQEDQIDDFKRLKKHIHDNGLPSIEQLIALQRQNETYREEFLNERKEKERALSLKDKLKRDLENYQSRISSLQEQVYKYREHIYFLQQKFKQEGTGSQPVSPMFDIPGPSQGNNLSRLYGSTATQYINEMLLQGGNTPPKFPASPIPDGKKPLVGKHSDGSGKPWLFQQGNYGRYGRQMSAEEWKPRVQNQGQTWDTFQYGSNQSPGRLSSAGSLSSVRSGSSSSEEVPVEGQMDGRTAFGMGGVGGRRQGPRPMGLPDRALDESRGMQQNYGAPSSPFEAWSPKHQGFAGRGQRRYSSPTGSGVRSPTTDYWSSPQHMGGFQRSWQSPAEQVQYSDSTQAPMSSGLRPTAEPWPPSVTSVPNSSHVQSTLTTSNQGDTMTFMSGGMGMR</sequence>
<feature type="compositionally biased region" description="Basic and acidic residues" evidence="2">
    <location>
        <begin position="529"/>
        <end position="541"/>
    </location>
</feature>
<reference evidence="4" key="1">
    <citation type="journal article" date="2017" name="bioRxiv">
        <title>Comparative analysis of the genomes of Stylophora pistillata and Acropora digitifera provides evidence for extensive differences between species of corals.</title>
        <authorList>
            <person name="Voolstra C.R."/>
            <person name="Li Y."/>
            <person name="Liew Y.J."/>
            <person name="Baumgarten S."/>
            <person name="Zoccola D."/>
            <person name="Flot J.-F."/>
            <person name="Tambutte S."/>
            <person name="Allemand D."/>
            <person name="Aranda M."/>
        </authorList>
    </citation>
    <scope>NUCLEOTIDE SEQUENCE [LARGE SCALE GENOMIC DNA]</scope>
</reference>
<feature type="compositionally biased region" description="Low complexity" evidence="2">
    <location>
        <begin position="586"/>
        <end position="621"/>
    </location>
</feature>
<feature type="compositionally biased region" description="Polar residues" evidence="2">
    <location>
        <begin position="677"/>
        <end position="693"/>
    </location>
</feature>
<feature type="region of interest" description="Disordered" evidence="2">
    <location>
        <begin position="577"/>
        <end position="693"/>
    </location>
</feature>
<proteinExistence type="predicted"/>
<feature type="region of interest" description="Disordered" evidence="2">
    <location>
        <begin position="203"/>
        <end position="231"/>
    </location>
</feature>
<dbReference type="EMBL" id="LSMT01000387">
    <property type="protein sequence ID" value="PFX18874.1"/>
    <property type="molecule type" value="Genomic_DNA"/>
</dbReference>
<keyword evidence="4" id="KW-1185">Reference proteome</keyword>
<dbReference type="Gene3D" id="1.20.5.990">
    <property type="entry name" value="Nemo cc2-lz domain - 1d5 darpin complex"/>
    <property type="match status" value="1"/>
</dbReference>